<sequence length="233" mass="26216">MSIECLPELGKKPISLTVRLPAIKGITEENLGAGIREMYRKGLFTDVALFCAEKSFLAHRVVLASQSEVFRAALGKTATASSPSGKEEFRLAEIANPEAVKFMLDHMYQMDLEEWQDYNPRTQEINKDVLRLAENFRLTTLRERATHWLAKDLTTGNVVERLKICDDFALTTLREKILEQLTYNKKALSEVASSPQIMSYPKLMQSMLQLAAAAPEDTKPSSNPQPKKKGRKA</sequence>
<dbReference type="SMART" id="SM00225">
    <property type="entry name" value="BTB"/>
    <property type="match status" value="1"/>
</dbReference>
<name>A0A7S2HKK5_9DINO</name>
<dbReference type="PROSITE" id="PS50097">
    <property type="entry name" value="BTB"/>
    <property type="match status" value="1"/>
</dbReference>
<dbReference type="InterPro" id="IPR000210">
    <property type="entry name" value="BTB/POZ_dom"/>
</dbReference>
<dbReference type="EMBL" id="HBGW01004255">
    <property type="protein sequence ID" value="CAD9493155.1"/>
    <property type="molecule type" value="Transcribed_RNA"/>
</dbReference>
<protein>
    <recommendedName>
        <fullName evidence="2">BTB domain-containing protein</fullName>
    </recommendedName>
</protein>
<feature type="domain" description="BTB" evidence="2">
    <location>
        <begin position="45"/>
        <end position="116"/>
    </location>
</feature>
<evidence type="ECO:0000313" key="3">
    <source>
        <dbReference type="EMBL" id="CAD9493155.1"/>
    </source>
</evidence>
<reference evidence="3" key="1">
    <citation type="submission" date="2021-01" db="EMBL/GenBank/DDBJ databases">
        <authorList>
            <person name="Corre E."/>
            <person name="Pelletier E."/>
            <person name="Niang G."/>
            <person name="Scheremetjew M."/>
            <person name="Finn R."/>
            <person name="Kale V."/>
            <person name="Holt S."/>
            <person name="Cochrane G."/>
            <person name="Meng A."/>
            <person name="Brown T."/>
            <person name="Cohen L."/>
        </authorList>
    </citation>
    <scope>NUCLEOTIDE SEQUENCE</scope>
    <source>
        <strain evidence="3">RCC3387</strain>
    </source>
</reference>
<accession>A0A7S2HKK5</accession>
<dbReference type="SUPFAM" id="SSF54695">
    <property type="entry name" value="POZ domain"/>
    <property type="match status" value="1"/>
</dbReference>
<proteinExistence type="predicted"/>
<dbReference type="CDD" id="cd18186">
    <property type="entry name" value="BTB_POZ_ZBTB_KLHL-like"/>
    <property type="match status" value="1"/>
</dbReference>
<gene>
    <name evidence="3" type="ORF">BRAN1462_LOCUS2832</name>
</gene>
<feature type="region of interest" description="Disordered" evidence="1">
    <location>
        <begin position="211"/>
        <end position="233"/>
    </location>
</feature>
<evidence type="ECO:0000259" key="2">
    <source>
        <dbReference type="PROSITE" id="PS50097"/>
    </source>
</evidence>
<dbReference type="Gene3D" id="3.30.710.10">
    <property type="entry name" value="Potassium Channel Kv1.1, Chain A"/>
    <property type="match status" value="1"/>
</dbReference>
<dbReference type="Pfam" id="PF00651">
    <property type="entry name" value="BTB"/>
    <property type="match status" value="1"/>
</dbReference>
<dbReference type="InterPro" id="IPR011333">
    <property type="entry name" value="SKP1/BTB/POZ_sf"/>
</dbReference>
<dbReference type="PANTHER" id="PTHR24413">
    <property type="entry name" value="SPECKLE-TYPE POZ PROTEIN"/>
    <property type="match status" value="1"/>
</dbReference>
<evidence type="ECO:0000256" key="1">
    <source>
        <dbReference type="SAM" id="MobiDB-lite"/>
    </source>
</evidence>
<dbReference type="AlphaFoldDB" id="A0A7S2HKK5"/>
<organism evidence="3">
    <name type="scientific">Zooxanthella nutricula</name>
    <dbReference type="NCBI Taxonomy" id="1333877"/>
    <lineage>
        <taxon>Eukaryota</taxon>
        <taxon>Sar</taxon>
        <taxon>Alveolata</taxon>
        <taxon>Dinophyceae</taxon>
        <taxon>Peridiniales</taxon>
        <taxon>Peridiniales incertae sedis</taxon>
        <taxon>Zooxanthella</taxon>
    </lineage>
</organism>